<gene>
    <name evidence="4" type="ORF">AKJ09_03103</name>
</gene>
<dbReference type="Proteomes" id="UP000064967">
    <property type="component" value="Chromosome"/>
</dbReference>
<evidence type="ECO:0000313" key="4">
    <source>
        <dbReference type="EMBL" id="AKU96439.1"/>
    </source>
</evidence>
<feature type="chain" id="PRO_5005465985" description="IgGFc-binding protein N-terminal domain-containing protein" evidence="2">
    <location>
        <begin position="26"/>
        <end position="602"/>
    </location>
</feature>
<dbReference type="Pfam" id="PF17517">
    <property type="entry name" value="IgGFc_binding"/>
    <property type="match status" value="1"/>
</dbReference>
<protein>
    <recommendedName>
        <fullName evidence="3">IgGFc-binding protein N-terminal domain-containing protein</fullName>
    </recommendedName>
</protein>
<evidence type="ECO:0000313" key="5">
    <source>
        <dbReference type="Proteomes" id="UP000064967"/>
    </source>
</evidence>
<dbReference type="KEGG" id="llu:AKJ09_03103"/>
<evidence type="ECO:0000256" key="2">
    <source>
        <dbReference type="SAM" id="SignalP"/>
    </source>
</evidence>
<organism evidence="4 5">
    <name type="scientific">Labilithrix luteola</name>
    <dbReference type="NCBI Taxonomy" id="1391654"/>
    <lineage>
        <taxon>Bacteria</taxon>
        <taxon>Pseudomonadati</taxon>
        <taxon>Myxococcota</taxon>
        <taxon>Polyangia</taxon>
        <taxon>Polyangiales</taxon>
        <taxon>Labilitrichaceae</taxon>
        <taxon>Labilithrix</taxon>
    </lineage>
</organism>
<name>A0A0K1PTI0_9BACT</name>
<accession>A0A0K1PTI0</accession>
<dbReference type="OrthoDB" id="5524783at2"/>
<sequence>MKLSDRLLRVSFLALGVTGALVVMAACSSSSNSTSRAFDTPQEPSIVSDASAEEEPKCGPHCSRDLKQVLTGCGADEVVTETCDQDKGCGDGRCVDACASAAISKGSTGCDFYTLPPTDVIEMAGSCFAAIVANTWDRPVSLSAEYGGETLDISKSVYTVTKTAGADVDYKLLDGPLPVGEVGIVFLANDLKNNGKDRTYCPLSVTPALPIDPIIHGTAKTKAFHIKTDAPVSAYSIFPYGGADTHVPTATLLLPVSSWDLDYVAVSPNYFGDPRKRRTLQIVANENDTEISMRPNGEVKASGDVTGATAGITQTWTLQKGQVLQILQDALTGSPIHANKPVALFGGSECTFIPSTIDYCDALQQQIPAVSQWGTEYAVVPYPTRVETFQGPLNENVPYTIVAAADGTKFTYDPAPPRGAPDVLNAGESASFMTDQVFVAKSQDDKHPFHVNVYMTSSQYGGGVGTAMTTGDPDYVNVPAADQFLDHYVFFTDFTYPETRLTVVRRRTANGFAPVTLECAGEIDSWQPLGKGGEYEYAYLKLTTGFQDQKFAGGTCTYGRQEAKSDGPFAITVWGMAQDSSYAYVGGTGLRPINNATPPTIK</sequence>
<evidence type="ECO:0000256" key="1">
    <source>
        <dbReference type="SAM" id="MobiDB-lite"/>
    </source>
</evidence>
<feature type="region of interest" description="Disordered" evidence="1">
    <location>
        <begin position="31"/>
        <end position="53"/>
    </location>
</feature>
<dbReference type="PANTHER" id="PTHR46534">
    <property type="entry name" value="IGGFC_BINDING DOMAIN-CONTAINING PROTEIN"/>
    <property type="match status" value="1"/>
</dbReference>
<dbReference type="PANTHER" id="PTHR46534:SF1">
    <property type="entry name" value="IGGFC-BINDING PROTEIN N-TERMINAL DOMAIN-CONTAINING PROTEIN"/>
    <property type="match status" value="1"/>
</dbReference>
<feature type="domain" description="IgGFc-binding protein N-terminal" evidence="3">
    <location>
        <begin position="249"/>
        <end position="575"/>
    </location>
</feature>
<reference evidence="4 5" key="1">
    <citation type="submission" date="2015-08" db="EMBL/GenBank/DDBJ databases">
        <authorList>
            <person name="Babu N.S."/>
            <person name="Beckwith C.J."/>
            <person name="Beseler K.G."/>
            <person name="Brison A."/>
            <person name="Carone J.V."/>
            <person name="Caskin T.P."/>
            <person name="Diamond M."/>
            <person name="Durham M.E."/>
            <person name="Foxe J.M."/>
            <person name="Go M."/>
            <person name="Henderson B.A."/>
            <person name="Jones I.B."/>
            <person name="McGettigan J.A."/>
            <person name="Micheletti S.J."/>
            <person name="Nasrallah M.E."/>
            <person name="Ortiz D."/>
            <person name="Piller C.R."/>
            <person name="Privatt S.R."/>
            <person name="Schneider S.L."/>
            <person name="Sharp S."/>
            <person name="Smith T.C."/>
            <person name="Stanton J.D."/>
            <person name="Ullery H.E."/>
            <person name="Wilson R.J."/>
            <person name="Serrano M.G."/>
            <person name="Buck G."/>
            <person name="Lee V."/>
            <person name="Wang Y."/>
            <person name="Carvalho R."/>
            <person name="Voegtly L."/>
            <person name="Shi R."/>
            <person name="Duckworth R."/>
            <person name="Johnson A."/>
            <person name="Loviza R."/>
            <person name="Walstead R."/>
            <person name="Shah Z."/>
            <person name="Kiflezghi M."/>
            <person name="Wade K."/>
            <person name="Ball S.L."/>
            <person name="Bradley K.W."/>
            <person name="Asai D.J."/>
            <person name="Bowman C.A."/>
            <person name="Russell D.A."/>
            <person name="Pope W.H."/>
            <person name="Jacobs-Sera D."/>
            <person name="Hendrix R.W."/>
            <person name="Hatfull G.F."/>
        </authorList>
    </citation>
    <scope>NUCLEOTIDE SEQUENCE [LARGE SCALE GENOMIC DNA]</scope>
    <source>
        <strain evidence="4 5">DSM 27648</strain>
    </source>
</reference>
<keyword evidence="2" id="KW-0732">Signal</keyword>
<dbReference type="RefSeq" id="WP_146647731.1">
    <property type="nucleotide sequence ID" value="NZ_CP012333.1"/>
</dbReference>
<dbReference type="InterPro" id="IPR035234">
    <property type="entry name" value="IgGFc-bd_N"/>
</dbReference>
<keyword evidence="5" id="KW-1185">Reference proteome</keyword>
<proteinExistence type="predicted"/>
<evidence type="ECO:0000259" key="3">
    <source>
        <dbReference type="Pfam" id="PF17517"/>
    </source>
</evidence>
<dbReference type="EMBL" id="CP012333">
    <property type="protein sequence ID" value="AKU96439.1"/>
    <property type="molecule type" value="Genomic_DNA"/>
</dbReference>
<dbReference type="AlphaFoldDB" id="A0A0K1PTI0"/>
<dbReference type="PROSITE" id="PS51257">
    <property type="entry name" value="PROKAR_LIPOPROTEIN"/>
    <property type="match status" value="1"/>
</dbReference>
<dbReference type="STRING" id="1391654.AKJ09_03103"/>
<feature type="signal peptide" evidence="2">
    <location>
        <begin position="1"/>
        <end position="25"/>
    </location>
</feature>